<dbReference type="RefSeq" id="WP_203980815.1">
    <property type="nucleotide sequence ID" value="NZ_BAAAKY010000031.1"/>
</dbReference>
<organism evidence="2 3">
    <name type="scientific">Planotetraspora silvatica</name>
    <dbReference type="NCBI Taxonomy" id="234614"/>
    <lineage>
        <taxon>Bacteria</taxon>
        <taxon>Bacillati</taxon>
        <taxon>Actinomycetota</taxon>
        <taxon>Actinomycetes</taxon>
        <taxon>Streptosporangiales</taxon>
        <taxon>Streptosporangiaceae</taxon>
        <taxon>Planotetraspora</taxon>
    </lineage>
</organism>
<evidence type="ECO:0000259" key="1">
    <source>
        <dbReference type="Pfam" id="PF01609"/>
    </source>
</evidence>
<sequence length="159" mass="18370">MAFYLCFVPEGHPVTLRTLITVAGRRWPVEEDFQTGKDAFGLDHSQVRTYPALLRHLVLTMAALAVCAVTAARARTTSGSTMPLPISPNDVPPADPGLIALTVAEVKRLVNLLTHRWHDLEHHLRWHIWRRRHQARARWFHHRTRLNRRLNRRCVTART</sequence>
<reference evidence="2" key="1">
    <citation type="submission" date="2021-01" db="EMBL/GenBank/DDBJ databases">
        <title>Whole genome shotgun sequence of Planotetraspora silvatica NBRC 100141.</title>
        <authorList>
            <person name="Komaki H."/>
            <person name="Tamura T."/>
        </authorList>
    </citation>
    <scope>NUCLEOTIDE SEQUENCE</scope>
    <source>
        <strain evidence="2">NBRC 100141</strain>
    </source>
</reference>
<dbReference type="Pfam" id="PF01609">
    <property type="entry name" value="DDE_Tnp_1"/>
    <property type="match status" value="1"/>
</dbReference>
<keyword evidence="3" id="KW-1185">Reference proteome</keyword>
<dbReference type="InterPro" id="IPR012337">
    <property type="entry name" value="RNaseH-like_sf"/>
</dbReference>
<evidence type="ECO:0000313" key="3">
    <source>
        <dbReference type="Proteomes" id="UP000644610"/>
    </source>
</evidence>
<feature type="domain" description="Transposase IS4-like" evidence="1">
    <location>
        <begin position="15"/>
        <end position="64"/>
    </location>
</feature>
<comment type="caution">
    <text evidence="2">The sequence shown here is derived from an EMBL/GenBank/DDBJ whole genome shotgun (WGS) entry which is preliminary data.</text>
</comment>
<evidence type="ECO:0000313" key="2">
    <source>
        <dbReference type="EMBL" id="GII51315.1"/>
    </source>
</evidence>
<dbReference type="EMBL" id="BOOQ01000066">
    <property type="protein sequence ID" value="GII51315.1"/>
    <property type="molecule type" value="Genomic_DNA"/>
</dbReference>
<gene>
    <name evidence="2" type="ORF">Psi02_77390</name>
</gene>
<dbReference type="GO" id="GO:0006313">
    <property type="term" value="P:DNA transposition"/>
    <property type="evidence" value="ECO:0007669"/>
    <property type="project" value="InterPro"/>
</dbReference>
<dbReference type="InterPro" id="IPR002559">
    <property type="entry name" value="Transposase_11"/>
</dbReference>
<dbReference type="GO" id="GO:0004803">
    <property type="term" value="F:transposase activity"/>
    <property type="evidence" value="ECO:0007669"/>
    <property type="project" value="InterPro"/>
</dbReference>
<protein>
    <recommendedName>
        <fullName evidence="1">Transposase IS4-like domain-containing protein</fullName>
    </recommendedName>
</protein>
<accession>A0A8J3V799</accession>
<proteinExistence type="predicted"/>
<dbReference type="SUPFAM" id="SSF53098">
    <property type="entry name" value="Ribonuclease H-like"/>
    <property type="match status" value="1"/>
</dbReference>
<name>A0A8J3V799_9ACTN</name>
<dbReference type="GO" id="GO:0003677">
    <property type="term" value="F:DNA binding"/>
    <property type="evidence" value="ECO:0007669"/>
    <property type="project" value="InterPro"/>
</dbReference>
<dbReference type="AlphaFoldDB" id="A0A8J3V799"/>
<dbReference type="Proteomes" id="UP000644610">
    <property type="component" value="Unassembled WGS sequence"/>
</dbReference>